<feature type="compositionally biased region" description="Low complexity" evidence="2">
    <location>
        <begin position="55"/>
        <end position="67"/>
    </location>
</feature>
<reference evidence="3 4" key="1">
    <citation type="journal article" date="2021" name="J. Hered.">
        <title>A chromosome-level genome assembly of the parasitoid wasp, Cotesia glomerata (Hymenoptera: Braconidae).</title>
        <authorList>
            <person name="Pinto B.J."/>
            <person name="Weis J.J."/>
            <person name="Gamble T."/>
            <person name="Ode P.J."/>
            <person name="Paul R."/>
            <person name="Zaspel J.M."/>
        </authorList>
    </citation>
    <scope>NUCLEOTIDE SEQUENCE [LARGE SCALE GENOMIC DNA]</scope>
    <source>
        <strain evidence="3">CgM1</strain>
    </source>
</reference>
<keyword evidence="1" id="KW-0175">Coiled coil</keyword>
<dbReference type="AlphaFoldDB" id="A0AAV7I8D5"/>
<proteinExistence type="predicted"/>
<accession>A0AAV7I8D5</accession>
<dbReference type="Proteomes" id="UP000826195">
    <property type="component" value="Unassembled WGS sequence"/>
</dbReference>
<gene>
    <name evidence="3" type="ORF">KQX54_010024</name>
</gene>
<protein>
    <submittedName>
        <fullName evidence="3">Uncharacterized protein</fullName>
    </submittedName>
</protein>
<feature type="region of interest" description="Disordered" evidence="2">
    <location>
        <begin position="50"/>
        <end position="76"/>
    </location>
</feature>
<feature type="coiled-coil region" evidence="1">
    <location>
        <begin position="88"/>
        <end position="115"/>
    </location>
</feature>
<keyword evidence="4" id="KW-1185">Reference proteome</keyword>
<evidence type="ECO:0000313" key="3">
    <source>
        <dbReference type="EMBL" id="KAH0546476.1"/>
    </source>
</evidence>
<evidence type="ECO:0000313" key="4">
    <source>
        <dbReference type="Proteomes" id="UP000826195"/>
    </source>
</evidence>
<dbReference type="EMBL" id="JAHXZJ010002237">
    <property type="protein sequence ID" value="KAH0546476.1"/>
    <property type="molecule type" value="Genomic_DNA"/>
</dbReference>
<feature type="region of interest" description="Disordered" evidence="2">
    <location>
        <begin position="164"/>
        <end position="186"/>
    </location>
</feature>
<name>A0AAV7I8D5_COTGL</name>
<evidence type="ECO:0000256" key="2">
    <source>
        <dbReference type="SAM" id="MobiDB-lite"/>
    </source>
</evidence>
<organism evidence="3 4">
    <name type="scientific">Cotesia glomerata</name>
    <name type="common">Lepidopteran parasitic wasp</name>
    <name type="synonym">Apanteles glomeratus</name>
    <dbReference type="NCBI Taxonomy" id="32391"/>
    <lineage>
        <taxon>Eukaryota</taxon>
        <taxon>Metazoa</taxon>
        <taxon>Ecdysozoa</taxon>
        <taxon>Arthropoda</taxon>
        <taxon>Hexapoda</taxon>
        <taxon>Insecta</taxon>
        <taxon>Pterygota</taxon>
        <taxon>Neoptera</taxon>
        <taxon>Endopterygota</taxon>
        <taxon>Hymenoptera</taxon>
        <taxon>Apocrita</taxon>
        <taxon>Ichneumonoidea</taxon>
        <taxon>Braconidae</taxon>
        <taxon>Microgastrinae</taxon>
        <taxon>Cotesia</taxon>
    </lineage>
</organism>
<evidence type="ECO:0000256" key="1">
    <source>
        <dbReference type="SAM" id="Coils"/>
    </source>
</evidence>
<comment type="caution">
    <text evidence="3">The sequence shown here is derived from an EMBL/GenBank/DDBJ whole genome shotgun (WGS) entry which is preliminary data.</text>
</comment>
<sequence>MLIKGVCYNENDEVITEGDQTLYQVVDESGNEFLQFLSKDTVITVDVPDEESCQNNSSNYPSTNSSNVGVSDKNSKNLSSEGLTRALLDLYTQNFTECENRLKRVKRDAKEALDNNRISGRAPRVVKYQDELQKISSIDDSFLPKVRFGVGIADIDEPATIKRKSCDSDTTSDDEVGVSKKKKRKTAKRSTTSAIDVIEELAKQNEETQRKTRIYKRRILSQANF</sequence>